<dbReference type="AlphaFoldDB" id="B9K8J7"/>
<feature type="region of interest" description="Disordered" evidence="1">
    <location>
        <begin position="77"/>
        <end position="96"/>
    </location>
</feature>
<evidence type="ECO:0000313" key="2">
    <source>
        <dbReference type="EMBL" id="ACM23280.1"/>
    </source>
</evidence>
<dbReference type="Proteomes" id="UP000000445">
    <property type="component" value="Chromosome"/>
</dbReference>
<accession>B9K8J7</accession>
<protein>
    <submittedName>
        <fullName evidence="2">Uncharacterized protein</fullName>
    </submittedName>
</protein>
<proteinExistence type="predicted"/>
<reference evidence="2 3" key="1">
    <citation type="journal article" date="2009" name="Biosci. Biotechnol. Biochem.">
        <title>WeGAS: a web-based microbial genome annotation system.</title>
        <authorList>
            <person name="Lee D."/>
            <person name="Seo H."/>
            <person name="Park C."/>
            <person name="Park K."/>
        </authorList>
    </citation>
    <scope>NUCLEOTIDE SEQUENCE [LARGE SCALE GENOMIC DNA]</scope>
    <source>
        <strain evidence="3">ATCC 49049 / DSM 4359 / NBRC 107923 / NS-E</strain>
    </source>
</reference>
<dbReference type="RefSeq" id="WP_015919595.1">
    <property type="nucleotide sequence ID" value="NC_011978.1"/>
</dbReference>
<name>B9K8J7_THENN</name>
<gene>
    <name evidence="2" type="ordered locus">CTN_1104</name>
</gene>
<keyword evidence="3" id="KW-1185">Reference proteome</keyword>
<organism evidence="2 3">
    <name type="scientific">Thermotoga neapolitana (strain ATCC 49049 / DSM 4359 / NBRC 107923 / NS-E)</name>
    <dbReference type="NCBI Taxonomy" id="309803"/>
    <lineage>
        <taxon>Bacteria</taxon>
        <taxon>Thermotogati</taxon>
        <taxon>Thermotogota</taxon>
        <taxon>Thermotogae</taxon>
        <taxon>Thermotogales</taxon>
        <taxon>Thermotogaceae</taxon>
        <taxon>Thermotoga</taxon>
    </lineage>
</organism>
<sequence>MITGRKACFLVCLVFLATLLLVSCAGGIFQGTTDTLSSDEANKLIEELLMANENTSSLDILDPDRKKSVPQALLRPWSGRQSEKRTSGEGILWLPR</sequence>
<dbReference type="KEGG" id="tna:CTN_1104"/>
<evidence type="ECO:0000256" key="1">
    <source>
        <dbReference type="SAM" id="MobiDB-lite"/>
    </source>
</evidence>
<dbReference type="PROSITE" id="PS51257">
    <property type="entry name" value="PROKAR_LIPOPROTEIN"/>
    <property type="match status" value="1"/>
</dbReference>
<evidence type="ECO:0000313" key="3">
    <source>
        <dbReference type="Proteomes" id="UP000000445"/>
    </source>
</evidence>
<dbReference type="STRING" id="309803.CTN_1104"/>
<dbReference type="HOGENOM" id="CLU_2358743_0_0_0"/>
<dbReference type="EMBL" id="CP000916">
    <property type="protein sequence ID" value="ACM23280.1"/>
    <property type="molecule type" value="Genomic_DNA"/>
</dbReference>